<evidence type="ECO:0000259" key="3">
    <source>
        <dbReference type="Pfam" id="PF22741"/>
    </source>
</evidence>
<dbReference type="InterPro" id="IPR029021">
    <property type="entry name" value="Prot-tyrosine_phosphatase-like"/>
</dbReference>
<accession>U6B497</accession>
<dbReference type="RefSeq" id="WP_007557262.1">
    <property type="nucleotide sequence ID" value="NC_022793.1"/>
</dbReference>
<dbReference type="eggNOG" id="COG2365">
    <property type="taxonomic scope" value="Bacteria"/>
</dbReference>
<keyword evidence="2" id="KW-0812">Transmembrane</keyword>
<keyword evidence="2" id="KW-1133">Transmembrane helix</keyword>
<dbReference type="AlphaFoldDB" id="U6B497"/>
<gene>
    <name evidence="4" type="ORF">lam_536</name>
</gene>
<dbReference type="KEGG" id="lar:lam_536"/>
<keyword evidence="2" id="KW-0472">Membrane</keyword>
<dbReference type="GO" id="GO:0016791">
    <property type="term" value="F:phosphatase activity"/>
    <property type="evidence" value="ECO:0007669"/>
    <property type="project" value="TreeGrafter"/>
</dbReference>
<evidence type="ECO:0000256" key="1">
    <source>
        <dbReference type="ARBA" id="ARBA00009580"/>
    </source>
</evidence>
<dbReference type="STRING" id="1261131.lam_536"/>
<dbReference type="PANTHER" id="PTHR31126:SF72">
    <property type="entry name" value="DUAL SPECIFICITY PROTEIN PHOSPHATASE TPBA"/>
    <property type="match status" value="1"/>
</dbReference>
<dbReference type="SUPFAM" id="SSF52799">
    <property type="entry name" value="(Phosphotyrosine protein) phosphatases II"/>
    <property type="match status" value="1"/>
</dbReference>
<reference evidence="4 5" key="1">
    <citation type="journal article" date="2014" name="Mol. Plant Microbe Interact.">
        <title>The complete genome sequence of Candidatus Liberibacter americanus, associated with citrus Huanglongbing.</title>
        <authorList>
            <person name="Wulff N.A."/>
            <person name="Zhang S."/>
            <person name="Setubal J.C."/>
            <person name="Almeida N.F."/>
            <person name="Martins E.C."/>
            <person name="Harakava R."/>
            <person name="Kumar D."/>
            <person name="Rangel L.T."/>
            <person name="Foissac X."/>
            <person name="Bove J."/>
            <person name="Gabriel D.W."/>
        </authorList>
    </citation>
    <scope>NUCLEOTIDE SEQUENCE [LARGE SCALE GENOMIC DNA]</scope>
    <source>
        <strain evidence="4 5">Sao Paulo</strain>
    </source>
</reference>
<sequence length="198" mass="22656">MKNTITIKKILMGILAILVISLISLGIFLYIRLNHSQNFHVVEPGVVYRSAQPDAKFIKHLWDEYGIKSIINLRNLNDNILYKEEETISKKLGIKLINFPISIPKGLNENEIIKLITLLKETPKPLLIHCKSGADRAGLASYLYLYFISKDQKANADKQLSIFYGHIPYFKTRKIDDALEISKNIKLNYIPALSETQK</sequence>
<dbReference type="PATRIC" id="fig|1261131.3.peg.510"/>
<dbReference type="Gene3D" id="3.90.190.10">
    <property type="entry name" value="Protein tyrosine phosphatase superfamily"/>
    <property type="match status" value="1"/>
</dbReference>
<evidence type="ECO:0000313" key="5">
    <source>
        <dbReference type="Proteomes" id="UP000017862"/>
    </source>
</evidence>
<evidence type="ECO:0000256" key="2">
    <source>
        <dbReference type="SAM" id="Phobius"/>
    </source>
</evidence>
<dbReference type="CDD" id="cd14529">
    <property type="entry name" value="TpbA-like"/>
    <property type="match status" value="1"/>
</dbReference>
<dbReference type="EMBL" id="CP006604">
    <property type="protein sequence ID" value="AHA27889.1"/>
    <property type="molecule type" value="Genomic_DNA"/>
</dbReference>
<name>U6B497_9HYPH</name>
<comment type="similarity">
    <text evidence="1">Belongs to the protein-tyrosine phosphatase family.</text>
</comment>
<dbReference type="Pfam" id="PF22741">
    <property type="entry name" value="PTP-NADK"/>
    <property type="match status" value="1"/>
</dbReference>
<dbReference type="Proteomes" id="UP000017862">
    <property type="component" value="Chromosome"/>
</dbReference>
<feature type="domain" description="DSP-PTPase phosphatase fused to NAD+ Kinase" evidence="3">
    <location>
        <begin position="46"/>
        <end position="140"/>
    </location>
</feature>
<proteinExistence type="inferred from homology"/>
<organism evidence="4 5">
    <name type="scientific">Candidatus Liberibacter americanus str. Sao Paulo</name>
    <dbReference type="NCBI Taxonomy" id="1261131"/>
    <lineage>
        <taxon>Bacteria</taxon>
        <taxon>Pseudomonadati</taxon>
        <taxon>Pseudomonadota</taxon>
        <taxon>Alphaproteobacteria</taxon>
        <taxon>Hyphomicrobiales</taxon>
        <taxon>Rhizobiaceae</taxon>
        <taxon>Liberibacter</taxon>
    </lineage>
</organism>
<evidence type="ECO:0000313" key="4">
    <source>
        <dbReference type="EMBL" id="AHA27889.1"/>
    </source>
</evidence>
<keyword evidence="5" id="KW-1185">Reference proteome</keyword>
<dbReference type="InterPro" id="IPR055214">
    <property type="entry name" value="PTP-NADK"/>
</dbReference>
<feature type="transmembrane region" description="Helical" evidence="2">
    <location>
        <begin position="12"/>
        <end position="31"/>
    </location>
</feature>
<dbReference type="PANTHER" id="PTHR31126">
    <property type="entry name" value="TYROSINE-PROTEIN PHOSPHATASE"/>
    <property type="match status" value="1"/>
</dbReference>
<dbReference type="HOGENOM" id="CLU_097154_0_0_5"/>
<protein>
    <submittedName>
        <fullName evidence="4">Protein tyrosine/serine phosphatase</fullName>
    </submittedName>
</protein>